<protein>
    <submittedName>
        <fullName evidence="1">Uncharacterized protein</fullName>
    </submittedName>
</protein>
<organism evidence="1">
    <name type="scientific">marine sediment metagenome</name>
    <dbReference type="NCBI Taxonomy" id="412755"/>
    <lineage>
        <taxon>unclassified sequences</taxon>
        <taxon>metagenomes</taxon>
        <taxon>ecological metagenomes</taxon>
    </lineage>
</organism>
<dbReference type="AlphaFoldDB" id="X1HEX1"/>
<comment type="caution">
    <text evidence="1">The sequence shown here is derived from an EMBL/GenBank/DDBJ whole genome shotgun (WGS) entry which is preliminary data.</text>
</comment>
<accession>X1HEX1</accession>
<name>X1HEX1_9ZZZZ</name>
<dbReference type="EMBL" id="BARU01012684">
    <property type="protein sequence ID" value="GAH43848.1"/>
    <property type="molecule type" value="Genomic_DNA"/>
</dbReference>
<evidence type="ECO:0000313" key="1">
    <source>
        <dbReference type="EMBL" id="GAH43848.1"/>
    </source>
</evidence>
<feature type="non-terminal residue" evidence="1">
    <location>
        <position position="221"/>
    </location>
</feature>
<reference evidence="1" key="1">
    <citation type="journal article" date="2014" name="Front. Microbiol.">
        <title>High frequency of phylogenetically diverse reductive dehalogenase-homologous genes in deep subseafloor sedimentary metagenomes.</title>
        <authorList>
            <person name="Kawai M."/>
            <person name="Futagami T."/>
            <person name="Toyoda A."/>
            <person name="Takaki Y."/>
            <person name="Nishi S."/>
            <person name="Hori S."/>
            <person name="Arai W."/>
            <person name="Tsubouchi T."/>
            <person name="Morono Y."/>
            <person name="Uchiyama I."/>
            <person name="Ito T."/>
            <person name="Fujiyama A."/>
            <person name="Inagaki F."/>
            <person name="Takami H."/>
        </authorList>
    </citation>
    <scope>NUCLEOTIDE SEQUENCE</scope>
    <source>
        <strain evidence="1">Expedition CK06-06</strain>
    </source>
</reference>
<proteinExistence type="predicted"/>
<gene>
    <name evidence="1" type="ORF">S03H2_23266</name>
</gene>
<sequence>MAKERMSCILAETSPLAPGTEVIDILEQDPISRLDIKVKLRGSGQPNANYHPAAAITKIELVDGSDVLFSMNGKQARAMAILGTGKLPADDIVYLYQAQCHCIIHIPFGRHLFDDEYALIPTAFKNLQLKITHDRALGGNQADQLTLQIFAQTFDEKKITPANFFMTKKVYDFVGGVGGWEYIDLPTDLTYRQIVIQAEVSGISPNAVYNKIKLSKDNDKK</sequence>